<accession>A0A5C1AQZ4</accession>
<sequence>MSRFLPCLAPLIVAGCHKSAQSLVQDQLAAMKDITAALDGIAVPVRVPLNSPTPL</sequence>
<name>A0A5C1AQZ4_9BACT</name>
<evidence type="ECO:0000313" key="1">
    <source>
        <dbReference type="EMBL" id="QEL20627.1"/>
    </source>
</evidence>
<dbReference type="Proteomes" id="UP000324974">
    <property type="component" value="Chromosome"/>
</dbReference>
<dbReference type="PROSITE" id="PS51257">
    <property type="entry name" value="PROKAR_LIPOPROTEIN"/>
    <property type="match status" value="1"/>
</dbReference>
<reference evidence="2" key="1">
    <citation type="submission" date="2019-08" db="EMBL/GenBank/DDBJ databases">
        <title>Limnoglobus roseus gen. nov., sp. nov., a novel freshwater planctomycete with a giant genome from the family Gemmataceae.</title>
        <authorList>
            <person name="Kulichevskaya I.S."/>
            <person name="Naumoff D.G."/>
            <person name="Miroshnikov K."/>
            <person name="Ivanova A."/>
            <person name="Philippov D.A."/>
            <person name="Hakobyan A."/>
            <person name="Rijpstra I.C."/>
            <person name="Sinninghe Damste J.S."/>
            <person name="Liesack W."/>
            <person name="Dedysh S.N."/>
        </authorList>
    </citation>
    <scope>NUCLEOTIDE SEQUENCE [LARGE SCALE GENOMIC DNA]</scope>
    <source>
        <strain evidence="2">PX52</strain>
    </source>
</reference>
<dbReference type="EMBL" id="CP042425">
    <property type="protein sequence ID" value="QEL20627.1"/>
    <property type="molecule type" value="Genomic_DNA"/>
</dbReference>
<dbReference type="AlphaFoldDB" id="A0A5C1AQZ4"/>
<dbReference type="RefSeq" id="WP_168219454.1">
    <property type="nucleotide sequence ID" value="NZ_CP042425.1"/>
</dbReference>
<gene>
    <name evidence="1" type="ORF">PX52LOC_07732</name>
</gene>
<organism evidence="1 2">
    <name type="scientific">Limnoglobus roseus</name>
    <dbReference type="NCBI Taxonomy" id="2598579"/>
    <lineage>
        <taxon>Bacteria</taxon>
        <taxon>Pseudomonadati</taxon>
        <taxon>Planctomycetota</taxon>
        <taxon>Planctomycetia</taxon>
        <taxon>Gemmatales</taxon>
        <taxon>Gemmataceae</taxon>
        <taxon>Limnoglobus</taxon>
    </lineage>
</organism>
<protein>
    <recommendedName>
        <fullName evidence="3">Lipoprotein</fullName>
    </recommendedName>
</protein>
<evidence type="ECO:0008006" key="3">
    <source>
        <dbReference type="Google" id="ProtNLM"/>
    </source>
</evidence>
<keyword evidence="2" id="KW-1185">Reference proteome</keyword>
<dbReference type="KEGG" id="lrs:PX52LOC_07732"/>
<proteinExistence type="predicted"/>
<evidence type="ECO:0000313" key="2">
    <source>
        <dbReference type="Proteomes" id="UP000324974"/>
    </source>
</evidence>